<evidence type="ECO:0000313" key="14">
    <source>
        <dbReference type="Proteomes" id="UP000256503"/>
    </source>
</evidence>
<dbReference type="Proteomes" id="UP000256503">
    <property type="component" value="Chromosome"/>
</dbReference>
<dbReference type="SUPFAM" id="SSF55073">
    <property type="entry name" value="Nucleotide cyclase"/>
    <property type="match status" value="1"/>
</dbReference>
<dbReference type="SMART" id="SM00267">
    <property type="entry name" value="GGDEF"/>
    <property type="match status" value="1"/>
</dbReference>
<dbReference type="Pfam" id="PF08447">
    <property type="entry name" value="PAS_3"/>
    <property type="match status" value="1"/>
</dbReference>
<evidence type="ECO:0000256" key="3">
    <source>
        <dbReference type="ARBA" id="ARBA00012528"/>
    </source>
</evidence>
<evidence type="ECO:0000256" key="7">
    <source>
        <dbReference type="ARBA" id="ARBA00034247"/>
    </source>
</evidence>
<feature type="domain" description="CHASE" evidence="11">
    <location>
        <begin position="85"/>
        <end position="277"/>
    </location>
</feature>
<dbReference type="Pfam" id="PF00990">
    <property type="entry name" value="GGDEF"/>
    <property type="match status" value="1"/>
</dbReference>
<dbReference type="CDD" id="cd00130">
    <property type="entry name" value="PAS"/>
    <property type="match status" value="2"/>
</dbReference>
<dbReference type="PROSITE" id="PS50113">
    <property type="entry name" value="PAC"/>
    <property type="match status" value="1"/>
</dbReference>
<evidence type="ECO:0000259" key="11">
    <source>
        <dbReference type="PROSITE" id="PS50839"/>
    </source>
</evidence>
<evidence type="ECO:0000256" key="4">
    <source>
        <dbReference type="ARBA" id="ARBA00022692"/>
    </source>
</evidence>
<dbReference type="GO" id="GO:1902201">
    <property type="term" value="P:negative regulation of bacterial-type flagellum-dependent cell motility"/>
    <property type="evidence" value="ECO:0007669"/>
    <property type="project" value="TreeGrafter"/>
</dbReference>
<dbReference type="PANTHER" id="PTHR45138">
    <property type="entry name" value="REGULATORY COMPONENTS OF SENSORY TRANSDUCTION SYSTEM"/>
    <property type="match status" value="1"/>
</dbReference>
<dbReference type="PROSITE" id="PS50887">
    <property type="entry name" value="GGDEF"/>
    <property type="match status" value="1"/>
</dbReference>
<dbReference type="SMART" id="SM00091">
    <property type="entry name" value="PAS"/>
    <property type="match status" value="2"/>
</dbReference>
<dbReference type="EMBL" id="CP031146">
    <property type="protein sequence ID" value="AXM95767.1"/>
    <property type="molecule type" value="Genomic_DNA"/>
</dbReference>
<dbReference type="SUPFAM" id="SSF55785">
    <property type="entry name" value="PYP-like sensor domain (PAS domain)"/>
    <property type="match status" value="2"/>
</dbReference>
<dbReference type="Pfam" id="PF00989">
    <property type="entry name" value="PAS"/>
    <property type="match status" value="1"/>
</dbReference>
<protein>
    <recommendedName>
        <fullName evidence="3">diguanylate cyclase</fullName>
        <ecNumber evidence="3">2.7.7.65</ecNumber>
    </recommendedName>
</protein>
<dbReference type="InterPro" id="IPR050469">
    <property type="entry name" value="Diguanylate_Cyclase"/>
</dbReference>
<dbReference type="SMART" id="SM01079">
    <property type="entry name" value="CHASE"/>
    <property type="match status" value="1"/>
</dbReference>
<dbReference type="InterPro" id="IPR000014">
    <property type="entry name" value="PAS"/>
</dbReference>
<feature type="transmembrane region" description="Helical" evidence="8">
    <location>
        <begin position="20"/>
        <end position="46"/>
    </location>
</feature>
<proteinExistence type="predicted"/>
<comment type="subcellular location">
    <subcellularLocation>
        <location evidence="2">Cell inner membrane</location>
    </subcellularLocation>
</comment>
<dbReference type="InterPro" id="IPR035965">
    <property type="entry name" value="PAS-like_dom_sf"/>
</dbReference>
<dbReference type="FunFam" id="3.30.70.270:FF:000001">
    <property type="entry name" value="Diguanylate cyclase domain protein"/>
    <property type="match status" value="1"/>
</dbReference>
<dbReference type="InterPro" id="IPR029787">
    <property type="entry name" value="Nucleotide_cyclase"/>
</dbReference>
<evidence type="ECO:0000256" key="8">
    <source>
        <dbReference type="SAM" id="Phobius"/>
    </source>
</evidence>
<feature type="domain" description="GGDEF" evidence="12">
    <location>
        <begin position="672"/>
        <end position="801"/>
    </location>
</feature>
<dbReference type="InterPro" id="IPR000160">
    <property type="entry name" value="GGDEF_dom"/>
</dbReference>
<dbReference type="NCBIfam" id="TIGR00229">
    <property type="entry name" value="sensory_box"/>
    <property type="match status" value="1"/>
</dbReference>
<gene>
    <name evidence="13" type="ORF">DVB73_08160</name>
</gene>
<comment type="catalytic activity">
    <reaction evidence="7">
        <text>2 GTP = 3',3'-c-di-GMP + 2 diphosphate</text>
        <dbReference type="Rhea" id="RHEA:24898"/>
        <dbReference type="ChEBI" id="CHEBI:33019"/>
        <dbReference type="ChEBI" id="CHEBI:37565"/>
        <dbReference type="ChEBI" id="CHEBI:58805"/>
        <dbReference type="EC" id="2.7.7.65"/>
    </reaction>
</comment>
<dbReference type="InterPro" id="IPR001610">
    <property type="entry name" value="PAC"/>
</dbReference>
<dbReference type="GO" id="GO:0043709">
    <property type="term" value="P:cell adhesion involved in single-species biofilm formation"/>
    <property type="evidence" value="ECO:0007669"/>
    <property type="project" value="TreeGrafter"/>
</dbReference>
<dbReference type="GO" id="GO:0052621">
    <property type="term" value="F:diguanylate cyclase activity"/>
    <property type="evidence" value="ECO:0007669"/>
    <property type="project" value="UniProtKB-EC"/>
</dbReference>
<feature type="domain" description="PAC" evidence="10">
    <location>
        <begin position="457"/>
        <end position="509"/>
    </location>
</feature>
<evidence type="ECO:0000256" key="5">
    <source>
        <dbReference type="ARBA" id="ARBA00022989"/>
    </source>
</evidence>
<dbReference type="NCBIfam" id="TIGR00254">
    <property type="entry name" value="GGDEF"/>
    <property type="match status" value="1"/>
</dbReference>
<keyword evidence="4 8" id="KW-0812">Transmembrane</keyword>
<dbReference type="EC" id="2.7.7.65" evidence="3"/>
<dbReference type="InterPro" id="IPR042240">
    <property type="entry name" value="CHASE_sf"/>
</dbReference>
<dbReference type="AlphaFoldDB" id="A0AAD0QVE5"/>
<dbReference type="GeneID" id="49613386"/>
<feature type="transmembrane region" description="Helical" evidence="8">
    <location>
        <begin position="317"/>
        <end position="340"/>
    </location>
</feature>
<dbReference type="GO" id="GO:0005886">
    <property type="term" value="C:plasma membrane"/>
    <property type="evidence" value="ECO:0007669"/>
    <property type="project" value="UniProtKB-SubCell"/>
</dbReference>
<dbReference type="InterPro" id="IPR013655">
    <property type="entry name" value="PAS_fold_3"/>
</dbReference>
<evidence type="ECO:0000256" key="2">
    <source>
        <dbReference type="ARBA" id="ARBA00004533"/>
    </source>
</evidence>
<dbReference type="RefSeq" id="WP_016393043.1">
    <property type="nucleotide sequence ID" value="NZ_BSOM01000007.1"/>
</dbReference>
<dbReference type="PROSITE" id="PS50839">
    <property type="entry name" value="CHASE"/>
    <property type="match status" value="1"/>
</dbReference>
<evidence type="ECO:0000259" key="12">
    <source>
        <dbReference type="PROSITE" id="PS50887"/>
    </source>
</evidence>
<comment type="cofactor">
    <cofactor evidence="1">
        <name>Mg(2+)</name>
        <dbReference type="ChEBI" id="CHEBI:18420"/>
    </cofactor>
</comment>
<dbReference type="Gene3D" id="3.30.450.20">
    <property type="entry name" value="PAS domain"/>
    <property type="match status" value="2"/>
</dbReference>
<keyword evidence="6 8" id="KW-0472">Membrane</keyword>
<organism evidence="13 14">
    <name type="scientific">Pseudomonas plecoglossicida</name>
    <dbReference type="NCBI Taxonomy" id="70775"/>
    <lineage>
        <taxon>Bacteria</taxon>
        <taxon>Pseudomonadati</taxon>
        <taxon>Pseudomonadota</taxon>
        <taxon>Gammaproteobacteria</taxon>
        <taxon>Pseudomonadales</taxon>
        <taxon>Pseudomonadaceae</taxon>
        <taxon>Pseudomonas</taxon>
    </lineage>
</organism>
<evidence type="ECO:0000256" key="6">
    <source>
        <dbReference type="ARBA" id="ARBA00023136"/>
    </source>
</evidence>
<dbReference type="InterPro" id="IPR043128">
    <property type="entry name" value="Rev_trsase/Diguanyl_cyclase"/>
</dbReference>
<evidence type="ECO:0000313" key="13">
    <source>
        <dbReference type="EMBL" id="AXM95767.1"/>
    </source>
</evidence>
<dbReference type="SMART" id="SM00086">
    <property type="entry name" value="PAC"/>
    <property type="match status" value="2"/>
</dbReference>
<dbReference type="InterPro" id="IPR006189">
    <property type="entry name" value="CHASE_dom"/>
</dbReference>
<reference evidence="13 14" key="1">
    <citation type="submission" date="2018-07" db="EMBL/GenBank/DDBJ databases">
        <title>Complete genome sequence of a Pseudomonas plecoglossicida strain pathogenic to the marine fish, Larimichthys crocea.</title>
        <authorList>
            <person name="Tao Z."/>
        </authorList>
    </citation>
    <scope>NUCLEOTIDE SEQUENCE [LARGE SCALE GENOMIC DNA]</scope>
    <source>
        <strain evidence="13 14">XSDHY-P</strain>
    </source>
</reference>
<dbReference type="PANTHER" id="PTHR45138:SF9">
    <property type="entry name" value="DIGUANYLATE CYCLASE DGCM-RELATED"/>
    <property type="match status" value="1"/>
</dbReference>
<dbReference type="PROSITE" id="PS50112">
    <property type="entry name" value="PAS"/>
    <property type="match status" value="1"/>
</dbReference>
<evidence type="ECO:0000259" key="10">
    <source>
        <dbReference type="PROSITE" id="PS50113"/>
    </source>
</evidence>
<dbReference type="Gene3D" id="3.30.450.350">
    <property type="entry name" value="CHASE domain"/>
    <property type="match status" value="1"/>
</dbReference>
<dbReference type="Pfam" id="PF03924">
    <property type="entry name" value="CHASE"/>
    <property type="match status" value="1"/>
</dbReference>
<dbReference type="InterPro" id="IPR013767">
    <property type="entry name" value="PAS_fold"/>
</dbReference>
<keyword evidence="5 8" id="KW-1133">Transmembrane helix</keyword>
<feature type="domain" description="PAS" evidence="9">
    <location>
        <begin position="367"/>
        <end position="424"/>
    </location>
</feature>
<dbReference type="CDD" id="cd01949">
    <property type="entry name" value="GGDEF"/>
    <property type="match status" value="1"/>
</dbReference>
<sequence>MSKYGVRAKVLGLCSEAMAAWAVALVALVAGGLLSAGLALATQAFYKQQLRQRFELLANERFSRIAERFDEQEQRLDALRRFFSYSNEITPREFEGFARPLLRRTQAYSWAPRVEHAQRREFERQASARLGQPYEIRVVDGYGNWQAAPPRDHYFPVLYTQATRRQGQPYGLDLLSQPAREQTLQRAVAPGSMAVSEPLDMINVADGYSRGLLMVAPVFADKEPYGEPQGVPAGYVMALLNLGQLVSDGLPTTREDNLVVRIIDPSGRDGGELLFDSQNPPAPLALDSSQLLHLADHHFQLDIRPSQVFMQGNRSSAALAVGFLGGLLSLLLSALLYSLFSQRQRALTVVEQRTAELRVSEQSLRETHNQLRSVLDAATQVAIIATSLRGVVSTFNAGAERMLGYSAVEAVGRLRLENLVLPEELDQRAHVLSLRYGRHIAGGQAMFADTLQEGGAEPSEWTLVRKDGSHLLANMLVTAVLDEQGLWVGYLAICIDVTERRRVHEALALRDRLLEKLSAEVPGGIYQYRLDADGHSCFPYASEGLFDIYEVDLQLLSEDATAVFERIHPDDLERVRRSVRYSAEHLTAWREEYRVCLPRAGLRWVRGEATPEIGEEGCTLWHGYLTDISDLKGVEEELRTLSVTDALTGIHNRRYFQERLKIELERAQREDQDLAVIMLDIDHFKRINDQFGHAVGDLVLRSLCQRIGQRLRRTDVFCRLGGEEFMVLCPGSNAEQAQVLAMELWQGVRSVPVEGVGKVTASFGVAGWRPGEGADALLLRADAGVYAAKQAGRDRVEWELSQ</sequence>
<dbReference type="Gene3D" id="3.30.70.270">
    <property type="match status" value="1"/>
</dbReference>
<evidence type="ECO:0000256" key="1">
    <source>
        <dbReference type="ARBA" id="ARBA00001946"/>
    </source>
</evidence>
<evidence type="ECO:0000259" key="9">
    <source>
        <dbReference type="PROSITE" id="PS50112"/>
    </source>
</evidence>
<accession>A0AAD0QVE5</accession>
<dbReference type="InterPro" id="IPR000700">
    <property type="entry name" value="PAS-assoc_C"/>
</dbReference>
<name>A0AAD0QVE5_PSEDL</name>
<dbReference type="GO" id="GO:0007165">
    <property type="term" value="P:signal transduction"/>
    <property type="evidence" value="ECO:0007669"/>
    <property type="project" value="UniProtKB-ARBA"/>
</dbReference>